<dbReference type="EMBL" id="QXED01000017">
    <property type="protein sequence ID" value="RIV17548.1"/>
    <property type="molecule type" value="Genomic_DNA"/>
</dbReference>
<dbReference type="PANTHER" id="PTHR40980:SF4">
    <property type="entry name" value="TONB-DEPENDENT RECEPTOR-LIKE BETA-BARREL DOMAIN-CONTAINING PROTEIN"/>
    <property type="match status" value="1"/>
</dbReference>
<evidence type="ECO:0000313" key="6">
    <source>
        <dbReference type="EMBL" id="RIV17548.1"/>
    </source>
</evidence>
<proteinExistence type="predicted"/>
<dbReference type="PANTHER" id="PTHR40980">
    <property type="entry name" value="PLUG DOMAIN-CONTAINING PROTEIN"/>
    <property type="match status" value="1"/>
</dbReference>
<reference evidence="6 7" key="1">
    <citation type="submission" date="2018-08" db="EMBL/GenBank/DDBJ databases">
        <title>Fibrisoma montanum sp. nov., isolated from Danxia mountain soil.</title>
        <authorList>
            <person name="Huang Y."/>
        </authorList>
    </citation>
    <scope>NUCLEOTIDE SEQUENCE [LARGE SCALE GENOMIC DNA]</scope>
    <source>
        <strain evidence="6 7">HYT19</strain>
    </source>
</reference>
<dbReference type="AlphaFoldDB" id="A0A418LWG3"/>
<dbReference type="SUPFAM" id="SSF56935">
    <property type="entry name" value="Porins"/>
    <property type="match status" value="1"/>
</dbReference>
<comment type="caution">
    <text evidence="6">The sequence shown here is derived from an EMBL/GenBank/DDBJ whole genome shotgun (WGS) entry which is preliminary data.</text>
</comment>
<protein>
    <submittedName>
        <fullName evidence="6">TonB-dependent receptor</fullName>
    </submittedName>
</protein>
<name>A0A418LWG3_9BACT</name>
<evidence type="ECO:0000259" key="5">
    <source>
        <dbReference type="Pfam" id="PF14905"/>
    </source>
</evidence>
<evidence type="ECO:0000256" key="1">
    <source>
        <dbReference type="ARBA" id="ARBA00004442"/>
    </source>
</evidence>
<dbReference type="InterPro" id="IPR041700">
    <property type="entry name" value="OMP_b-brl_3"/>
</dbReference>
<feature type="signal peptide" evidence="4">
    <location>
        <begin position="1"/>
        <end position="23"/>
    </location>
</feature>
<dbReference type="OrthoDB" id="905812at2"/>
<gene>
    <name evidence="6" type="ORF">DYU11_31365</name>
</gene>
<dbReference type="GO" id="GO:0030246">
    <property type="term" value="F:carbohydrate binding"/>
    <property type="evidence" value="ECO:0007669"/>
    <property type="project" value="InterPro"/>
</dbReference>
<dbReference type="SUPFAM" id="SSF49452">
    <property type="entry name" value="Starch-binding domain-like"/>
    <property type="match status" value="1"/>
</dbReference>
<organism evidence="6 7">
    <name type="scientific">Fibrisoma montanum</name>
    <dbReference type="NCBI Taxonomy" id="2305895"/>
    <lineage>
        <taxon>Bacteria</taxon>
        <taxon>Pseudomonadati</taxon>
        <taxon>Bacteroidota</taxon>
        <taxon>Cytophagia</taxon>
        <taxon>Cytophagales</taxon>
        <taxon>Spirosomataceae</taxon>
        <taxon>Fibrisoma</taxon>
    </lineage>
</organism>
<dbReference type="Pfam" id="PF13620">
    <property type="entry name" value="CarboxypepD_reg"/>
    <property type="match status" value="1"/>
</dbReference>
<evidence type="ECO:0000256" key="3">
    <source>
        <dbReference type="ARBA" id="ARBA00023237"/>
    </source>
</evidence>
<dbReference type="GO" id="GO:0009279">
    <property type="term" value="C:cell outer membrane"/>
    <property type="evidence" value="ECO:0007669"/>
    <property type="project" value="UniProtKB-SubCell"/>
</dbReference>
<keyword evidence="4" id="KW-0732">Signal</keyword>
<sequence>MAHNMARLFTLVCLLLLSSSLSAQSIRGTVTESNAQPVPFAAVKLLAAADSSLVTGTVTDEAGRFSFSNVAAGRYFTQVSFVGRANATSPLFAVATDQPLTLSPIRLAAEAKTLNAVVVKARQQVVEQQVDKTVLNVQADATAAGKTAYELLQQAPGVVIDPNDNIQMAGKQGVNVYIDGKPANLSPTDLANLLKSTPASTIDKVELITNPSARFDAQGNAGIINIRFRRDKSLGLNGSVTGGYSQSTHSRRNAATDLNYRSKNLNLFGNVGWVGGYQRTQIAINRNIAASQVFRRFEQRGYDADGWDNVAYKIGADYFVDSRQTVGVVVTGNGADNRYVTYSLTQIKNAAGRIDSSLVNRNDNPNQNSRINAALNYRYADTLGLELTLDADYTRFTNDNPSRITNDYRNADQQLIRRTGNVFDAATTIAIQTLKGDLTKVWKTSRTKLEAGFKSTYVRTNNNLLAFLLQEGGLTTPDVTTPDVSRTNQFQYRENVNALYVSVNKELKKWTLQAGLRAEHSDVTGISRDLRDRTINRPDAARPNAARPDTTYLNLFPTAFVQYQATQHSLFQVNYGRRIGRPSYQDMNPFVYQIDPYTSQRGNPFLRPQYTHNVEFGYTYKWATTLKLGFSRSEDFFTDITHQEGIITYQTVENVGRADVISLSVSTPISLTKWWNSYVYAGATWNRYVATLDEGPLDASALGFNAYMQHTFTLPKTITIQVSGFYNAPTQQTIFYTRGLGSLNLSVQKKVLNQRGTLTLGAEDLLNTMRWAQSVNFGPQQFDLYRKWESRRAKVQFSYRFGSQKIKAARERTGSEDADRIKVKSAN</sequence>
<feature type="chain" id="PRO_5019074641" evidence="4">
    <location>
        <begin position="24"/>
        <end position="827"/>
    </location>
</feature>
<keyword evidence="7" id="KW-1185">Reference proteome</keyword>
<dbReference type="Proteomes" id="UP000283523">
    <property type="component" value="Unassembled WGS sequence"/>
</dbReference>
<dbReference type="Pfam" id="PF14905">
    <property type="entry name" value="OMP_b-brl_3"/>
    <property type="match status" value="1"/>
</dbReference>
<dbReference type="InterPro" id="IPR037066">
    <property type="entry name" value="Plug_dom_sf"/>
</dbReference>
<evidence type="ECO:0000256" key="2">
    <source>
        <dbReference type="ARBA" id="ARBA00023136"/>
    </source>
</evidence>
<keyword evidence="2" id="KW-0472">Membrane</keyword>
<evidence type="ECO:0000256" key="4">
    <source>
        <dbReference type="SAM" id="SignalP"/>
    </source>
</evidence>
<accession>A0A418LWG3</accession>
<keyword evidence="6" id="KW-0675">Receptor</keyword>
<keyword evidence="3" id="KW-0998">Cell outer membrane</keyword>
<dbReference type="Gene3D" id="2.40.170.20">
    <property type="entry name" value="TonB-dependent receptor, beta-barrel domain"/>
    <property type="match status" value="1"/>
</dbReference>
<evidence type="ECO:0000313" key="7">
    <source>
        <dbReference type="Proteomes" id="UP000283523"/>
    </source>
</evidence>
<feature type="domain" description="Outer membrane protein beta-barrel" evidence="5">
    <location>
        <begin position="381"/>
        <end position="799"/>
    </location>
</feature>
<dbReference type="Gene3D" id="2.60.40.1120">
    <property type="entry name" value="Carboxypeptidase-like, regulatory domain"/>
    <property type="match status" value="1"/>
</dbReference>
<dbReference type="InterPro" id="IPR013784">
    <property type="entry name" value="Carb-bd-like_fold"/>
</dbReference>
<dbReference type="Gene3D" id="2.170.130.10">
    <property type="entry name" value="TonB-dependent receptor, plug domain"/>
    <property type="match status" value="1"/>
</dbReference>
<comment type="subcellular location">
    <subcellularLocation>
        <location evidence="1">Cell outer membrane</location>
    </subcellularLocation>
</comment>
<dbReference type="InterPro" id="IPR036942">
    <property type="entry name" value="Beta-barrel_TonB_sf"/>
</dbReference>